<accession>A0A174ESY0</accession>
<dbReference type="RefSeq" id="WP_055152962.1">
    <property type="nucleotide sequence ID" value="NZ_CYZU01000017.1"/>
</dbReference>
<dbReference type="SUPFAM" id="SSF51197">
    <property type="entry name" value="Clavaminate synthase-like"/>
    <property type="match status" value="1"/>
</dbReference>
<dbReference type="Gene3D" id="2.60.120.370">
    <property type="entry name" value="YhcH/YjgK/YiaL"/>
    <property type="match status" value="1"/>
</dbReference>
<dbReference type="OrthoDB" id="9792756at2"/>
<name>A0A174ESY0_9FIRM</name>
<reference evidence="1 2" key="1">
    <citation type="submission" date="2015-09" db="EMBL/GenBank/DDBJ databases">
        <authorList>
            <consortium name="Pathogen Informatics"/>
        </authorList>
    </citation>
    <scope>NUCLEOTIDE SEQUENCE [LARGE SCALE GENOMIC DNA]</scope>
    <source>
        <strain evidence="1 2">2789STDY5834876</strain>
    </source>
</reference>
<dbReference type="AlphaFoldDB" id="A0A174ESY0"/>
<dbReference type="Pfam" id="PF04074">
    <property type="entry name" value="DUF386"/>
    <property type="match status" value="1"/>
</dbReference>
<dbReference type="GO" id="GO:0005829">
    <property type="term" value="C:cytosol"/>
    <property type="evidence" value="ECO:0007669"/>
    <property type="project" value="TreeGrafter"/>
</dbReference>
<dbReference type="InterPro" id="IPR037012">
    <property type="entry name" value="NanQ/TabA/YiaL_sf"/>
</dbReference>
<organism evidence="1 2">
    <name type="scientific">Faecalicatena contorta</name>
    <dbReference type="NCBI Taxonomy" id="39482"/>
    <lineage>
        <taxon>Bacteria</taxon>
        <taxon>Bacillati</taxon>
        <taxon>Bacillota</taxon>
        <taxon>Clostridia</taxon>
        <taxon>Lachnospirales</taxon>
        <taxon>Lachnospiraceae</taxon>
        <taxon>Faecalicatena</taxon>
    </lineage>
</organism>
<dbReference type="Proteomes" id="UP000095544">
    <property type="component" value="Unassembled WGS sequence"/>
</dbReference>
<dbReference type="EMBL" id="CYZU01000017">
    <property type="protein sequence ID" value="CUO40621.1"/>
    <property type="molecule type" value="Genomic_DNA"/>
</dbReference>
<proteinExistence type="predicted"/>
<dbReference type="InterPro" id="IPR004375">
    <property type="entry name" value="NanQ/TabA/YiaL"/>
</dbReference>
<evidence type="ECO:0000313" key="2">
    <source>
        <dbReference type="Proteomes" id="UP000095544"/>
    </source>
</evidence>
<evidence type="ECO:0000313" key="1">
    <source>
        <dbReference type="EMBL" id="CUO40621.1"/>
    </source>
</evidence>
<dbReference type="NCBIfam" id="TIGR00022">
    <property type="entry name" value="YhcH/YjgK/YiaL family protein"/>
    <property type="match status" value="1"/>
</dbReference>
<dbReference type="PANTHER" id="PTHR34986:SF1">
    <property type="entry name" value="PROTEIN YIAL"/>
    <property type="match status" value="1"/>
</dbReference>
<dbReference type="PANTHER" id="PTHR34986">
    <property type="entry name" value="EVOLVED BETA-GALACTOSIDASE SUBUNIT BETA"/>
    <property type="match status" value="1"/>
</dbReference>
<gene>
    <name evidence="1" type="primary">tabA_1</name>
    <name evidence="1" type="ORF">ERS852491_02108</name>
</gene>
<dbReference type="STRING" id="39482.ERS852491_02108"/>
<protein>
    <submittedName>
        <fullName evidence="1">Toxin-antitoxin biofilm protein TabA</fullName>
    </submittedName>
</protein>
<sequence length="155" mass="17966">MIFDKLENLKTYGDIKPYAEQIVSFIEQVQQKGIAEGRYALDGDKLFAIVQSYETKDRGAGRMEAHRKYADLQYIVDGEERIYVDFADELETEEDRTPKEDIIFYKKRKNYGYNILNKGKFGYYAPQDAHMPCIKNEEKGPVKKIVFKIAMAGSL</sequence>